<name>W2JAI7_PHYNI</name>
<dbReference type="Proteomes" id="UP000053864">
    <property type="component" value="Unassembled WGS sequence"/>
</dbReference>
<gene>
    <name evidence="1" type="ORF">L915_06095</name>
    <name evidence="2" type="ORF">L916_06033</name>
</gene>
<organism evidence="2 3">
    <name type="scientific">Phytophthora nicotianae</name>
    <name type="common">Potato buckeye rot agent</name>
    <name type="synonym">Phytophthora parasitica</name>
    <dbReference type="NCBI Taxonomy" id="4792"/>
    <lineage>
        <taxon>Eukaryota</taxon>
        <taxon>Sar</taxon>
        <taxon>Stramenopiles</taxon>
        <taxon>Oomycota</taxon>
        <taxon>Peronosporomycetes</taxon>
        <taxon>Peronosporales</taxon>
        <taxon>Peronosporaceae</taxon>
        <taxon>Phytophthora</taxon>
    </lineage>
</organism>
<evidence type="ECO:0000313" key="2">
    <source>
        <dbReference type="EMBL" id="ETL43456.1"/>
    </source>
</evidence>
<protein>
    <submittedName>
        <fullName evidence="2">Uncharacterized protein</fullName>
    </submittedName>
</protein>
<dbReference type="EMBL" id="KI685591">
    <property type="protein sequence ID" value="ETK90059.1"/>
    <property type="molecule type" value="Genomic_DNA"/>
</dbReference>
<sequence length="50" mass="5132">AGVLLSVNTVAPGTTLAKLQHNGLSQLTGTFTSLGTGRVPESSNPFPHTR</sequence>
<reference evidence="1" key="1">
    <citation type="submission" date="2013-11" db="EMBL/GenBank/DDBJ databases">
        <title>The Genome Sequence of Phytophthora parasitica CJ02B3.</title>
        <authorList>
            <consortium name="The Broad Institute Genomics Platform"/>
            <person name="Russ C."/>
            <person name="Tyler B."/>
            <person name="Panabieres F."/>
            <person name="Shan W."/>
            <person name="Tripathy S."/>
            <person name="Grunwald N."/>
            <person name="Machado M."/>
            <person name="Johnson C.S."/>
            <person name="Arredondo F."/>
            <person name="Hong C."/>
            <person name="Coffey M."/>
            <person name="Young S.K."/>
            <person name="Zeng Q."/>
            <person name="Gargeya S."/>
            <person name="Fitzgerald M."/>
            <person name="Abouelleil A."/>
            <person name="Alvarado L."/>
            <person name="Chapman S.B."/>
            <person name="Gainer-Dewar J."/>
            <person name="Goldberg J."/>
            <person name="Griggs A."/>
            <person name="Gujja S."/>
            <person name="Hansen M."/>
            <person name="Howarth C."/>
            <person name="Imamovic A."/>
            <person name="Ireland A."/>
            <person name="Larimer J."/>
            <person name="McCowan C."/>
            <person name="Murphy C."/>
            <person name="Pearson M."/>
            <person name="Poon T.W."/>
            <person name="Priest M."/>
            <person name="Roberts A."/>
            <person name="Saif S."/>
            <person name="Shea T."/>
            <person name="Sykes S."/>
            <person name="Wortman J."/>
            <person name="Nusbaum C."/>
            <person name="Birren B."/>
        </authorList>
    </citation>
    <scope>NUCLEOTIDE SEQUENCE [LARGE SCALE GENOMIC DNA]</scope>
    <source>
        <strain evidence="1">CJ02B3</strain>
    </source>
</reference>
<evidence type="ECO:0000313" key="1">
    <source>
        <dbReference type="EMBL" id="ETK90059.1"/>
    </source>
</evidence>
<feature type="non-terminal residue" evidence="2">
    <location>
        <position position="1"/>
    </location>
</feature>
<dbReference type="AlphaFoldDB" id="W2JAI7"/>
<proteinExistence type="predicted"/>
<dbReference type="EMBL" id="KI672153">
    <property type="protein sequence ID" value="ETL43456.1"/>
    <property type="molecule type" value="Genomic_DNA"/>
</dbReference>
<reference evidence="2 3" key="2">
    <citation type="submission" date="2013-11" db="EMBL/GenBank/DDBJ databases">
        <title>The Genome Sequence of Phytophthora parasitica CJ05E6.</title>
        <authorList>
            <consortium name="The Broad Institute Genomics Platform"/>
            <person name="Russ C."/>
            <person name="Tyler B."/>
            <person name="Panabieres F."/>
            <person name="Shan W."/>
            <person name="Tripathy S."/>
            <person name="Grunwald N."/>
            <person name="Machado M."/>
            <person name="Johnson C.S."/>
            <person name="Arredondo F."/>
            <person name="Hong C."/>
            <person name="Coffey M."/>
            <person name="Young S.K."/>
            <person name="Zeng Q."/>
            <person name="Gargeya S."/>
            <person name="Fitzgerald M."/>
            <person name="Abouelleil A."/>
            <person name="Alvarado L."/>
            <person name="Chapman S.B."/>
            <person name="Gainer-Dewar J."/>
            <person name="Goldberg J."/>
            <person name="Griggs A."/>
            <person name="Gujja S."/>
            <person name="Hansen M."/>
            <person name="Howarth C."/>
            <person name="Imamovic A."/>
            <person name="Ireland A."/>
            <person name="Larimer J."/>
            <person name="McCowan C."/>
            <person name="Murphy C."/>
            <person name="Pearson M."/>
            <person name="Poon T.W."/>
            <person name="Priest M."/>
            <person name="Roberts A."/>
            <person name="Saif S."/>
            <person name="Shea T."/>
            <person name="Sykes S."/>
            <person name="Wortman J."/>
            <person name="Nusbaum C."/>
            <person name="Birren B."/>
        </authorList>
    </citation>
    <scope>NUCLEOTIDE SEQUENCE [LARGE SCALE GENOMIC DNA]</scope>
    <source>
        <strain evidence="2 3">CJ05E6</strain>
    </source>
</reference>
<dbReference type="Proteomes" id="UP000053236">
    <property type="component" value="Unassembled WGS sequence"/>
</dbReference>
<evidence type="ECO:0000313" key="3">
    <source>
        <dbReference type="Proteomes" id="UP000053864"/>
    </source>
</evidence>
<accession>W2JAI7</accession>